<evidence type="ECO:0000313" key="1">
    <source>
        <dbReference type="EMBL" id="EXU77254.1"/>
    </source>
</evidence>
<dbReference type="PATRIC" id="fig|69222.5.peg.146"/>
<evidence type="ECO:0000313" key="2">
    <source>
        <dbReference type="Proteomes" id="UP000019918"/>
    </source>
</evidence>
<keyword evidence="2" id="KW-1185">Reference proteome</keyword>
<dbReference type="Pfam" id="PF07351">
    <property type="entry name" value="DUF1480"/>
    <property type="match status" value="1"/>
</dbReference>
<accession>A0A014MGN5</accession>
<name>A0A014MGN5_9GAMM</name>
<comment type="caution">
    <text evidence="1">The sequence shown here is derived from an EMBL/GenBank/DDBJ whole genome shotgun (WGS) entry which is preliminary data.</text>
</comment>
<protein>
    <recommendedName>
        <fullName evidence="3">DUF1480 domain-containing protein</fullName>
    </recommendedName>
</protein>
<dbReference type="InterPro" id="IPR009950">
    <property type="entry name" value="DUF1480"/>
</dbReference>
<organism evidence="1 2">
    <name type="scientific">Erwinia mallotivora</name>
    <dbReference type="NCBI Taxonomy" id="69222"/>
    <lineage>
        <taxon>Bacteria</taxon>
        <taxon>Pseudomonadati</taxon>
        <taxon>Pseudomonadota</taxon>
        <taxon>Gammaproteobacteria</taxon>
        <taxon>Enterobacterales</taxon>
        <taxon>Erwiniaceae</taxon>
        <taxon>Erwinia</taxon>
    </lineage>
</organism>
<dbReference type="EMBL" id="JFHN01000013">
    <property type="protein sequence ID" value="EXU77254.1"/>
    <property type="molecule type" value="Genomic_DNA"/>
</dbReference>
<sequence>MMGHIVKIGRYEIIDAELDGQDVETISIPCHTNPGLTYQLDGWDDETSVPAWIDGQPVDLAIGHYDQQQNRWVLKKPA</sequence>
<dbReference type="AlphaFoldDB" id="A0A014MGN5"/>
<reference evidence="1 2" key="1">
    <citation type="submission" date="2014-02" db="EMBL/GenBank/DDBJ databases">
        <title>Draft genome of Erwinia mallotivora strain BT-MARDI, a papaya dieback pathogen.</title>
        <authorList>
            <person name="Redzuan R."/>
            <person name="Abu Bakar N."/>
            <person name="Badrun R."/>
            <person name="Mohd Raih M.F."/>
            <person name="Rozano L."/>
            <person name="Mat Amin N."/>
        </authorList>
    </citation>
    <scope>NUCLEOTIDE SEQUENCE [LARGE SCALE GENOMIC DNA]</scope>
    <source>
        <strain evidence="1 2">BT-MARDI</strain>
    </source>
</reference>
<evidence type="ECO:0008006" key="3">
    <source>
        <dbReference type="Google" id="ProtNLM"/>
    </source>
</evidence>
<dbReference type="Proteomes" id="UP000019918">
    <property type="component" value="Unassembled WGS sequence"/>
</dbReference>
<gene>
    <name evidence="1" type="ORF">BG55_00660</name>
</gene>
<proteinExistence type="predicted"/>